<evidence type="ECO:0000313" key="3">
    <source>
        <dbReference type="Proteomes" id="UP001199106"/>
    </source>
</evidence>
<comment type="caution">
    <text evidence="2">The sequence shown here is derived from an EMBL/GenBank/DDBJ whole genome shotgun (WGS) entry which is preliminary data.</text>
</comment>
<dbReference type="AlphaFoldDB" id="A0AAD4F843"/>
<feature type="region of interest" description="Disordered" evidence="1">
    <location>
        <begin position="1"/>
        <end position="58"/>
    </location>
</feature>
<evidence type="ECO:0000313" key="2">
    <source>
        <dbReference type="EMBL" id="KAG9184937.1"/>
    </source>
</evidence>
<name>A0AAD4F843_9PLEO</name>
<feature type="compositionally biased region" description="Basic and acidic residues" evidence="1">
    <location>
        <begin position="596"/>
        <end position="605"/>
    </location>
</feature>
<dbReference type="Proteomes" id="UP001199106">
    <property type="component" value="Unassembled WGS sequence"/>
</dbReference>
<keyword evidence="3" id="KW-1185">Reference proteome</keyword>
<accession>A0AAD4F843</accession>
<proteinExistence type="predicted"/>
<reference evidence="2" key="1">
    <citation type="submission" date="2021-07" db="EMBL/GenBank/DDBJ databases">
        <title>Genome Resource of American Ginseng Black Spot Pathogen Alternaria panax.</title>
        <authorList>
            <person name="Qiu C."/>
            <person name="Wang W."/>
            <person name="Liu Z."/>
        </authorList>
    </citation>
    <scope>NUCLEOTIDE SEQUENCE</scope>
    <source>
        <strain evidence="2">BNCC115425</strain>
    </source>
</reference>
<protein>
    <submittedName>
        <fullName evidence="2">Uncharacterized protein</fullName>
    </submittedName>
</protein>
<feature type="compositionally biased region" description="Basic residues" evidence="1">
    <location>
        <begin position="584"/>
        <end position="595"/>
    </location>
</feature>
<feature type="compositionally biased region" description="Basic and acidic residues" evidence="1">
    <location>
        <begin position="1"/>
        <end position="10"/>
    </location>
</feature>
<gene>
    <name evidence="2" type="ORF">G6011_11767</name>
</gene>
<feature type="compositionally biased region" description="Acidic residues" evidence="1">
    <location>
        <begin position="535"/>
        <end position="546"/>
    </location>
</feature>
<organism evidence="2 3">
    <name type="scientific">Alternaria panax</name>
    <dbReference type="NCBI Taxonomy" id="48097"/>
    <lineage>
        <taxon>Eukaryota</taxon>
        <taxon>Fungi</taxon>
        <taxon>Dikarya</taxon>
        <taxon>Ascomycota</taxon>
        <taxon>Pezizomycotina</taxon>
        <taxon>Dothideomycetes</taxon>
        <taxon>Pleosporomycetidae</taxon>
        <taxon>Pleosporales</taxon>
        <taxon>Pleosporineae</taxon>
        <taxon>Pleosporaceae</taxon>
        <taxon>Alternaria</taxon>
        <taxon>Alternaria sect. Panax</taxon>
    </lineage>
</organism>
<dbReference type="EMBL" id="JAANER010000013">
    <property type="protein sequence ID" value="KAG9184937.1"/>
    <property type="molecule type" value="Genomic_DNA"/>
</dbReference>
<feature type="region of interest" description="Disordered" evidence="1">
    <location>
        <begin position="514"/>
        <end position="620"/>
    </location>
</feature>
<feature type="compositionally biased region" description="Polar residues" evidence="1">
    <location>
        <begin position="13"/>
        <end position="34"/>
    </location>
</feature>
<evidence type="ECO:0000256" key="1">
    <source>
        <dbReference type="SAM" id="MobiDB-lite"/>
    </source>
</evidence>
<sequence length="620" mass="70607">MASDKDKLIEMTDPTTGDDASNTARGRIPTTSTAGEHDCTGEGATAGDISPPPVSSSTPLDLERVHILLTYSTLLALTRDTSRPVVDLYMEAQVRQLDAFLAGDITEDGVATHWSAESKSVERLWQYERLCNELVPTLTAAIKKQSRINLKEQPKNRVNGDQNPEHQSFCELYLTPNLVTMYGKLVEKSRRKGTITNPDIDPWTDAVKYGKLIQLFQTIYGHQYDFENWKHTRPEPVFNQKPRLKAEEFMRMMGNRDQIQVYHCITTPLGRVFSQLDTIPEVPITYNDKQLAKMWRDRTRPRYLIPDPATITVPTKRRDIIWTNPDGVGKTWTRGNSKWSANFKFMVFDKATDAYIRDFSVSEDLLDQIDLNDETWVNRYRKKIAQWRGRATGESTRVRDHWNDEERVVVFQFANYWVKKNGIDKFIPRIWEGEKHSLMATLVNKTGHARTAESIFAWSRRQMVDKPNEPLGLLYAKGKNVATSVDAGVTIPHEERYPNEAIDIADFLANTQPKKSSKYRKYGPNYNTKRKRDSDDDSAADDDIMNDPENLNLDFSSEENVDLAMETGNGGSDDGDPPSSSLKPSKRPKLAAKVKKFLDRADREQGASFAKPKSLTKAEN</sequence>